<dbReference type="Pfam" id="PF00076">
    <property type="entry name" value="RRM_1"/>
    <property type="match status" value="1"/>
</dbReference>
<dbReference type="InterPro" id="IPR000504">
    <property type="entry name" value="RRM_dom"/>
</dbReference>
<dbReference type="Proteomes" id="UP000813463">
    <property type="component" value="Chromosome 1"/>
</dbReference>
<sequence>MWVGDTDEFVIPNLGIENPDQIDSEPPTVEVTKSPPLKLDRSNITNSDKQGVRACFLSLDMERYLCFVSILLYLKGKDTSSYISIEGWIVLVTGVHEEAQEEDLLNAFGDVGHIKNLHLNLDRRPGFVKFISLSSGGYDWFC</sequence>
<reference evidence="2" key="1">
    <citation type="journal article" date="2021" name="Nat. Commun.">
        <title>Genomic analyses provide insights into spinach domestication and the genetic basis of agronomic traits.</title>
        <authorList>
            <person name="Cai X."/>
            <person name="Sun X."/>
            <person name="Xu C."/>
            <person name="Sun H."/>
            <person name="Wang X."/>
            <person name="Ge C."/>
            <person name="Zhang Z."/>
            <person name="Wang Q."/>
            <person name="Fei Z."/>
            <person name="Jiao C."/>
            <person name="Wang Q."/>
        </authorList>
    </citation>
    <scope>NUCLEOTIDE SEQUENCE [LARGE SCALE GENOMIC DNA]</scope>
    <source>
        <strain evidence="2">cv. Varoflay</strain>
    </source>
</reference>
<organism evidence="2 3">
    <name type="scientific">Spinacia oleracea</name>
    <name type="common">Spinach</name>
    <dbReference type="NCBI Taxonomy" id="3562"/>
    <lineage>
        <taxon>Eukaryota</taxon>
        <taxon>Viridiplantae</taxon>
        <taxon>Streptophyta</taxon>
        <taxon>Embryophyta</taxon>
        <taxon>Tracheophyta</taxon>
        <taxon>Spermatophyta</taxon>
        <taxon>Magnoliopsida</taxon>
        <taxon>eudicotyledons</taxon>
        <taxon>Gunneridae</taxon>
        <taxon>Pentapetalae</taxon>
        <taxon>Caryophyllales</taxon>
        <taxon>Chenopodiaceae</taxon>
        <taxon>Chenopodioideae</taxon>
        <taxon>Anserineae</taxon>
        <taxon>Spinacia</taxon>
    </lineage>
</organism>
<feature type="domain" description="RRM" evidence="1">
    <location>
        <begin position="90"/>
        <end position="132"/>
    </location>
</feature>
<evidence type="ECO:0000259" key="1">
    <source>
        <dbReference type="Pfam" id="PF00076"/>
    </source>
</evidence>
<dbReference type="RefSeq" id="XP_056690331.1">
    <property type="nucleotide sequence ID" value="XM_056834353.1"/>
</dbReference>
<dbReference type="GeneID" id="130465550"/>
<dbReference type="SUPFAM" id="SSF54928">
    <property type="entry name" value="RNA-binding domain, RBD"/>
    <property type="match status" value="1"/>
</dbReference>
<keyword evidence="2" id="KW-1185">Reference proteome</keyword>
<dbReference type="InterPro" id="IPR035979">
    <property type="entry name" value="RBD_domain_sf"/>
</dbReference>
<dbReference type="InterPro" id="IPR012677">
    <property type="entry name" value="Nucleotide-bd_a/b_plait_sf"/>
</dbReference>
<evidence type="ECO:0000313" key="3">
    <source>
        <dbReference type="RefSeq" id="XP_056690331.1"/>
    </source>
</evidence>
<reference evidence="3" key="2">
    <citation type="submission" date="2025-08" db="UniProtKB">
        <authorList>
            <consortium name="RefSeq"/>
        </authorList>
    </citation>
    <scope>IDENTIFICATION</scope>
    <source>
        <tissue evidence="3">Leaf</tissue>
    </source>
</reference>
<name>A0ABM3R3Y7_SPIOL</name>
<accession>A0ABM3R3Y7</accession>
<gene>
    <name evidence="3" type="primary">LOC130465550</name>
</gene>
<dbReference type="InterPro" id="IPR008111">
    <property type="entry name" value="RNA-bd_8"/>
</dbReference>
<protein>
    <recommendedName>
        <fullName evidence="1">RRM domain-containing protein</fullName>
    </recommendedName>
</protein>
<proteinExistence type="predicted"/>
<evidence type="ECO:0000313" key="2">
    <source>
        <dbReference type="Proteomes" id="UP000813463"/>
    </source>
</evidence>
<dbReference type="Gene3D" id="3.30.70.330">
    <property type="match status" value="1"/>
</dbReference>
<dbReference type="PANTHER" id="PTHR45894">
    <property type="entry name" value="RNA-BINDING PROTEIN 8A"/>
    <property type="match status" value="1"/>
</dbReference>